<keyword evidence="5" id="KW-0812">Transmembrane</keyword>
<evidence type="ECO:0000313" key="10">
    <source>
        <dbReference type="EMBL" id="MBP1904817.1"/>
    </source>
</evidence>
<comment type="caution">
    <text evidence="10">The sequence shown here is derived from an EMBL/GenBank/DDBJ whole genome shotgun (WGS) entry which is preliminary data.</text>
</comment>
<accession>A0ABS4FQG1</accession>
<feature type="domain" description="PTS EIIB type-1" evidence="9">
    <location>
        <begin position="16"/>
        <end position="91"/>
    </location>
</feature>
<organism evidence="10 11">
    <name type="scientific">Paenibacillus turicensis</name>
    <dbReference type="NCBI Taxonomy" id="160487"/>
    <lineage>
        <taxon>Bacteria</taxon>
        <taxon>Bacillati</taxon>
        <taxon>Bacillota</taxon>
        <taxon>Bacilli</taxon>
        <taxon>Bacillales</taxon>
        <taxon>Paenibacillaceae</taxon>
        <taxon>Paenibacillus</taxon>
    </lineage>
</organism>
<dbReference type="InterPro" id="IPR050429">
    <property type="entry name" value="PTS_Glucose_EIICBA"/>
</dbReference>
<evidence type="ECO:0000256" key="2">
    <source>
        <dbReference type="ARBA" id="ARBA00022597"/>
    </source>
</evidence>
<keyword evidence="4" id="KW-0598">Phosphotransferase system</keyword>
<evidence type="ECO:0000256" key="6">
    <source>
        <dbReference type="ARBA" id="ARBA00022777"/>
    </source>
</evidence>
<evidence type="ECO:0000256" key="8">
    <source>
        <dbReference type="PROSITE-ProRule" id="PRU00421"/>
    </source>
</evidence>
<dbReference type="SUPFAM" id="SSF55604">
    <property type="entry name" value="Glucose permease domain IIB"/>
    <property type="match status" value="1"/>
</dbReference>
<dbReference type="Proteomes" id="UP001519272">
    <property type="component" value="Unassembled WGS sequence"/>
</dbReference>
<evidence type="ECO:0000313" key="11">
    <source>
        <dbReference type="Proteomes" id="UP001519272"/>
    </source>
</evidence>
<dbReference type="PROSITE" id="PS51098">
    <property type="entry name" value="PTS_EIIB_TYPE_1"/>
    <property type="match status" value="1"/>
</dbReference>
<feature type="active site" description="Phosphocysteine intermediate; for EIIB activity" evidence="8">
    <location>
        <position position="38"/>
    </location>
</feature>
<dbReference type="PANTHER" id="PTHR30009:SF4">
    <property type="entry name" value="PTS SYSTEM N-ACETYLGLUCOSAMINE-SPECIFIC EIICBA COMPONENT"/>
    <property type="match status" value="1"/>
</dbReference>
<evidence type="ECO:0000256" key="5">
    <source>
        <dbReference type="ARBA" id="ARBA00022692"/>
    </source>
</evidence>
<reference evidence="10 11" key="1">
    <citation type="submission" date="2021-03" db="EMBL/GenBank/DDBJ databases">
        <title>Genomic Encyclopedia of Type Strains, Phase IV (KMG-IV): sequencing the most valuable type-strain genomes for metagenomic binning, comparative biology and taxonomic classification.</title>
        <authorList>
            <person name="Goeker M."/>
        </authorList>
    </citation>
    <scope>NUCLEOTIDE SEQUENCE [LARGE SCALE GENOMIC DNA]</scope>
    <source>
        <strain evidence="10 11">DSM 14349</strain>
    </source>
</reference>
<protein>
    <submittedName>
        <fullName evidence="10">Glucose-like phosphotransferase system IIB component</fullName>
    </submittedName>
</protein>
<dbReference type="InterPro" id="IPR018113">
    <property type="entry name" value="PTrfase_EIIB_Cys"/>
</dbReference>
<sequence length="91" mass="10308">MNKILLDARIAELGMDEFVFRIFEALGGKANVIAVDSCMTRLRTTLQNRNDFSTEKLTALGAFAVFDMGDQLHIMFGLESYQIMKVMEKLI</sequence>
<keyword evidence="6" id="KW-0418">Kinase</keyword>
<dbReference type="PANTHER" id="PTHR30009">
    <property type="entry name" value="CYTOCHROME C-TYPE SYNTHESIS PROTEIN AND PTS TRANSMEMBRANE COMPONENT"/>
    <property type="match status" value="1"/>
</dbReference>
<dbReference type="RefSeq" id="WP_210088490.1">
    <property type="nucleotide sequence ID" value="NZ_JAGGKG010000005.1"/>
</dbReference>
<keyword evidence="3" id="KW-0808">Transferase</keyword>
<evidence type="ECO:0000256" key="1">
    <source>
        <dbReference type="ARBA" id="ARBA00022448"/>
    </source>
</evidence>
<evidence type="ECO:0000256" key="4">
    <source>
        <dbReference type="ARBA" id="ARBA00022683"/>
    </source>
</evidence>
<keyword evidence="11" id="KW-1185">Reference proteome</keyword>
<evidence type="ECO:0000259" key="9">
    <source>
        <dbReference type="PROSITE" id="PS51098"/>
    </source>
</evidence>
<name>A0ABS4FQG1_9BACL</name>
<keyword evidence="7" id="KW-1133">Transmembrane helix</keyword>
<dbReference type="Pfam" id="PF00367">
    <property type="entry name" value="PTS_EIIB"/>
    <property type="match status" value="1"/>
</dbReference>
<dbReference type="InterPro" id="IPR001996">
    <property type="entry name" value="PTS_IIB_1"/>
</dbReference>
<dbReference type="EMBL" id="JAGGKG010000005">
    <property type="protein sequence ID" value="MBP1904817.1"/>
    <property type="molecule type" value="Genomic_DNA"/>
</dbReference>
<evidence type="ECO:0000256" key="3">
    <source>
        <dbReference type="ARBA" id="ARBA00022679"/>
    </source>
</evidence>
<keyword evidence="7" id="KW-0472">Membrane</keyword>
<gene>
    <name evidence="10" type="ORF">J2Z32_001441</name>
</gene>
<proteinExistence type="predicted"/>
<keyword evidence="1" id="KW-0813">Transport</keyword>
<dbReference type="InterPro" id="IPR036878">
    <property type="entry name" value="Glu_permease_IIB"/>
</dbReference>
<dbReference type="Gene3D" id="3.30.1360.60">
    <property type="entry name" value="Glucose permease domain IIB"/>
    <property type="match status" value="1"/>
</dbReference>
<keyword evidence="2" id="KW-0762">Sugar transport</keyword>
<evidence type="ECO:0000256" key="7">
    <source>
        <dbReference type="ARBA" id="ARBA00022989"/>
    </source>
</evidence>